<dbReference type="PANTHER" id="PTHR11373">
    <property type="entry name" value="DEOXYNUCLEOSIDE TRIPHOSPHATE TRIPHOSPHOHYDROLASE"/>
    <property type="match status" value="1"/>
</dbReference>
<feature type="domain" description="HD" evidence="1">
    <location>
        <begin position="11"/>
        <end position="72"/>
    </location>
</feature>
<dbReference type="EMBL" id="BOVK01000072">
    <property type="protein sequence ID" value="GIQ71167.1"/>
    <property type="molecule type" value="Genomic_DNA"/>
</dbReference>
<dbReference type="Pfam" id="PF01966">
    <property type="entry name" value="HD"/>
    <property type="match status" value="1"/>
</dbReference>
<dbReference type="CDD" id="cd00077">
    <property type="entry name" value="HDc"/>
    <property type="match status" value="1"/>
</dbReference>
<protein>
    <submittedName>
        <fullName evidence="3">HD domain-containing protein</fullName>
    </submittedName>
</protein>
<evidence type="ECO:0000313" key="3">
    <source>
        <dbReference type="EMBL" id="GIQ71167.1"/>
    </source>
</evidence>
<evidence type="ECO:0000259" key="2">
    <source>
        <dbReference type="Pfam" id="PF19276"/>
    </source>
</evidence>
<dbReference type="InterPro" id="IPR006674">
    <property type="entry name" value="HD_domain"/>
</dbReference>
<dbReference type="SUPFAM" id="SSF109604">
    <property type="entry name" value="HD-domain/PDEase-like"/>
    <property type="match status" value="1"/>
</dbReference>
<keyword evidence="4" id="KW-1185">Reference proteome</keyword>
<dbReference type="AlphaFoldDB" id="A0A8J4M4F8"/>
<gene>
    <name evidence="3" type="ORF">XYCOK13_39910</name>
</gene>
<proteinExistence type="predicted"/>
<accession>A0A8J4M4F8</accession>
<reference evidence="3" key="1">
    <citation type="submission" date="2021-04" db="EMBL/GenBank/DDBJ databases">
        <title>Draft genome sequence of Xylanibacillus composti strain K13.</title>
        <authorList>
            <person name="Uke A."/>
            <person name="Chhe C."/>
            <person name="Baramee S."/>
            <person name="Kosugi A."/>
        </authorList>
    </citation>
    <scope>NUCLEOTIDE SEQUENCE</scope>
    <source>
        <strain evidence="3">K13</strain>
    </source>
</reference>
<dbReference type="Pfam" id="PF19276">
    <property type="entry name" value="HD_assoc_2"/>
    <property type="match status" value="1"/>
</dbReference>
<comment type="caution">
    <text evidence="3">The sequence shown here is derived from an EMBL/GenBank/DDBJ whole genome shotgun (WGS) entry which is preliminary data.</text>
</comment>
<feature type="domain" description="HD-associated" evidence="2">
    <location>
        <begin position="121"/>
        <end position="277"/>
    </location>
</feature>
<dbReference type="InterPro" id="IPR050135">
    <property type="entry name" value="dGTPase-like"/>
</dbReference>
<dbReference type="PANTHER" id="PTHR11373:SF4">
    <property type="entry name" value="DEOXYNUCLEOSIDE TRIPHOSPHATE TRIPHOSPHOHYDROLASE SAMHD1"/>
    <property type="match status" value="1"/>
</dbReference>
<evidence type="ECO:0000313" key="4">
    <source>
        <dbReference type="Proteomes" id="UP000677918"/>
    </source>
</evidence>
<sequence length="347" mass="40172">MGWSQDEINKYRQMLRLAALLHDVAHAPFSHVADDLFDESVKSHEGMAGKIITESEITPIIDKIGAEHGFNAQAIAALITGNAFHHNERLLADIFASELDSDKMDYLLRDSLYTGVKYGNFDLERILNVISLCFKDGEWKLGIEYDGVEAVEGLILARYFMFTQVYLHRTRRIYDNIMIQLLRDMLAKETSTGRLPSDVSEFIKWDDYTVIEKAKSSDSPWADRFLNRKHIKCIWESEPAPTLDERKLQREVELQIKDELEARYKPYQVIIDRYQKPPLKFTLSDGSPTISIISKEDPRMTYSLKERAPVIAKLEEPIYVCRIYADADVAKEVREFVQIKSMILRRQ</sequence>
<evidence type="ECO:0000259" key="1">
    <source>
        <dbReference type="Pfam" id="PF01966"/>
    </source>
</evidence>
<dbReference type="InterPro" id="IPR003607">
    <property type="entry name" value="HD/PDEase_dom"/>
</dbReference>
<dbReference type="GO" id="GO:0006203">
    <property type="term" value="P:dGTP catabolic process"/>
    <property type="evidence" value="ECO:0007669"/>
    <property type="project" value="TreeGrafter"/>
</dbReference>
<name>A0A8J4M4F8_9BACL</name>
<dbReference type="Proteomes" id="UP000677918">
    <property type="component" value="Unassembled WGS sequence"/>
</dbReference>
<dbReference type="InterPro" id="IPR045509">
    <property type="entry name" value="HD_assoc_2"/>
</dbReference>
<dbReference type="GO" id="GO:0008832">
    <property type="term" value="F:dGTPase activity"/>
    <property type="evidence" value="ECO:0007669"/>
    <property type="project" value="TreeGrafter"/>
</dbReference>
<organism evidence="3 4">
    <name type="scientific">Xylanibacillus composti</name>
    <dbReference type="NCBI Taxonomy" id="1572762"/>
    <lineage>
        <taxon>Bacteria</taxon>
        <taxon>Bacillati</taxon>
        <taxon>Bacillota</taxon>
        <taxon>Bacilli</taxon>
        <taxon>Bacillales</taxon>
        <taxon>Paenibacillaceae</taxon>
        <taxon>Xylanibacillus</taxon>
    </lineage>
</organism>
<dbReference type="Gene3D" id="1.10.3210.10">
    <property type="entry name" value="Hypothetical protein af1432"/>
    <property type="match status" value="1"/>
</dbReference>